<dbReference type="InterPro" id="IPR046985">
    <property type="entry name" value="IP5"/>
</dbReference>
<keyword evidence="5" id="KW-1185">Reference proteome</keyword>
<gene>
    <name evidence="3" type="ORF">SeLEV6574_g03107</name>
    <name evidence="4" type="ORF">SeMB42_g02314</name>
</gene>
<dbReference type="SUPFAM" id="SSF56219">
    <property type="entry name" value="DNase I-like"/>
    <property type="match status" value="1"/>
</dbReference>
<name>A0A507D5Q6_9FUNG</name>
<dbReference type="Proteomes" id="UP000320475">
    <property type="component" value="Unassembled WGS sequence"/>
</dbReference>
<dbReference type="OrthoDB" id="62798at2759"/>
<proteinExistence type="predicted"/>
<dbReference type="PANTHER" id="PTHR11200">
    <property type="entry name" value="INOSITOL 5-PHOSPHATASE"/>
    <property type="match status" value="1"/>
</dbReference>
<dbReference type="SMART" id="SM00128">
    <property type="entry name" value="IPPc"/>
    <property type="match status" value="1"/>
</dbReference>
<organism evidence="3 6">
    <name type="scientific">Synchytrium endobioticum</name>
    <dbReference type="NCBI Taxonomy" id="286115"/>
    <lineage>
        <taxon>Eukaryota</taxon>
        <taxon>Fungi</taxon>
        <taxon>Fungi incertae sedis</taxon>
        <taxon>Chytridiomycota</taxon>
        <taxon>Chytridiomycota incertae sedis</taxon>
        <taxon>Chytridiomycetes</taxon>
        <taxon>Synchytriales</taxon>
        <taxon>Synchytriaceae</taxon>
        <taxon>Synchytrium</taxon>
    </lineage>
</organism>
<reference evidence="5 6" key="1">
    <citation type="journal article" date="2019" name="Sci. Rep.">
        <title>Comparative genomics of chytrid fungi reveal insights into the obligate biotrophic and pathogenic lifestyle of Synchytrium endobioticum.</title>
        <authorList>
            <person name="van de Vossenberg B.T.L.H."/>
            <person name="Warris S."/>
            <person name="Nguyen H.D.T."/>
            <person name="van Gent-Pelzer M.P.E."/>
            <person name="Joly D.L."/>
            <person name="van de Geest H.C."/>
            <person name="Bonants P.J.M."/>
            <person name="Smith D.S."/>
            <person name="Levesque C.A."/>
            <person name="van der Lee T.A.J."/>
        </authorList>
    </citation>
    <scope>NUCLEOTIDE SEQUENCE [LARGE SCALE GENOMIC DNA]</scope>
    <source>
        <strain evidence="3 6">LEV6574</strain>
        <strain evidence="4 5">MB42</strain>
    </source>
</reference>
<evidence type="ECO:0000259" key="2">
    <source>
        <dbReference type="SMART" id="SM00128"/>
    </source>
</evidence>
<dbReference type="VEuPathDB" id="FungiDB:SeMB42_g02314"/>
<dbReference type="EMBL" id="QEAM01000098">
    <property type="protein sequence ID" value="TPX46635.1"/>
    <property type="molecule type" value="Genomic_DNA"/>
</dbReference>
<keyword evidence="1" id="KW-0472">Membrane</keyword>
<accession>A0A507D5Q6</accession>
<evidence type="ECO:0000256" key="1">
    <source>
        <dbReference type="SAM" id="Phobius"/>
    </source>
</evidence>
<dbReference type="Pfam" id="PF22669">
    <property type="entry name" value="Exo_endo_phos2"/>
    <property type="match status" value="1"/>
</dbReference>
<feature type="domain" description="Inositol polyphosphate-related phosphatase" evidence="2">
    <location>
        <begin position="1"/>
        <end position="413"/>
    </location>
</feature>
<sequence length="472" mass="53009">MRVLVGTWNVGARPVPRDIDLSPWLQSIHHQSSHQSAPPSSPHQSPSLIIVAFQEISSVLASLAQAPIGRPGLPPADDNLAILVHATSNAIRKSFPSQEYSCLATHRMVSIAMCVFATDHIKDRLLEIRSGDLGVGFAVPFAENLSLCFVTCHLMPHEGAFALRNRFEQGKFIFDNLGLALLPEYATYSKVAEKLLHQRDGHVPLRQSEDPLLGNTSSLDTKASASSHALESILAHDAIIVCGDLNFRLDKKAPDQILNDLMDSVNIHQFLADYDELTKARQNGIKPFTLFREPELTFPPTYKLKPLRDRHTKMIKESRPDGNIAQPLLENQVVDDADQVLQEFSKKRRKAYPDRILYYVADSHPEYHHHTCSSQNSSAYPIIPIFYKSPKSITWSDHRPVVALLDLNEAKIAGRYSHMRSQSSVKTLQVLTVWKIRRAVLGRFMDKCGLSILAIVIIAFILFKLYTLRFQS</sequence>
<evidence type="ECO:0000313" key="6">
    <source>
        <dbReference type="Proteomes" id="UP000320475"/>
    </source>
</evidence>
<keyword evidence="1" id="KW-0812">Transmembrane</keyword>
<dbReference type="GO" id="GO:0004439">
    <property type="term" value="F:phosphatidylinositol-4,5-bisphosphate 5-phosphatase activity"/>
    <property type="evidence" value="ECO:0007669"/>
    <property type="project" value="TreeGrafter"/>
</dbReference>
<feature type="transmembrane region" description="Helical" evidence="1">
    <location>
        <begin position="449"/>
        <end position="468"/>
    </location>
</feature>
<comment type="caution">
    <text evidence="3">The sequence shown here is derived from an EMBL/GenBank/DDBJ whole genome shotgun (WGS) entry which is preliminary data.</text>
</comment>
<evidence type="ECO:0000313" key="4">
    <source>
        <dbReference type="EMBL" id="TPX50241.1"/>
    </source>
</evidence>
<dbReference type="Gene3D" id="3.60.10.10">
    <property type="entry name" value="Endonuclease/exonuclease/phosphatase"/>
    <property type="match status" value="1"/>
</dbReference>
<dbReference type="STRING" id="286115.A0A507D5Q6"/>
<dbReference type="PANTHER" id="PTHR11200:SF300">
    <property type="entry name" value="TYPE II INOSITOL 1,4,5-TRISPHOSPHATE 5-PHOSPHATASE"/>
    <property type="match status" value="1"/>
</dbReference>
<evidence type="ECO:0000313" key="3">
    <source>
        <dbReference type="EMBL" id="TPX46635.1"/>
    </source>
</evidence>
<dbReference type="GO" id="GO:0046856">
    <property type="term" value="P:phosphatidylinositol dephosphorylation"/>
    <property type="evidence" value="ECO:0007669"/>
    <property type="project" value="InterPro"/>
</dbReference>
<dbReference type="InterPro" id="IPR000300">
    <property type="entry name" value="IPPc"/>
</dbReference>
<keyword evidence="1" id="KW-1133">Transmembrane helix</keyword>
<dbReference type="EMBL" id="QEAN01000070">
    <property type="protein sequence ID" value="TPX50241.1"/>
    <property type="molecule type" value="Genomic_DNA"/>
</dbReference>
<dbReference type="Proteomes" id="UP000317494">
    <property type="component" value="Unassembled WGS sequence"/>
</dbReference>
<dbReference type="AlphaFoldDB" id="A0A507D5Q6"/>
<protein>
    <recommendedName>
        <fullName evidence="2">Inositol polyphosphate-related phosphatase domain-containing protein</fullName>
    </recommendedName>
</protein>
<dbReference type="InterPro" id="IPR036691">
    <property type="entry name" value="Endo/exonu/phosph_ase_sf"/>
</dbReference>
<evidence type="ECO:0000313" key="5">
    <source>
        <dbReference type="Proteomes" id="UP000317494"/>
    </source>
</evidence>